<dbReference type="EMBL" id="CM003530">
    <property type="protein sequence ID" value="RCV19272.1"/>
    <property type="molecule type" value="Genomic_DNA"/>
</dbReference>
<protein>
    <submittedName>
        <fullName evidence="1">Uncharacterized protein</fullName>
    </submittedName>
</protein>
<gene>
    <name evidence="1" type="ORF">SETIT_3G370900v2</name>
</gene>
<proteinExistence type="predicted"/>
<name>A0A368QN15_SETIT</name>
<evidence type="ECO:0000313" key="1">
    <source>
        <dbReference type="EMBL" id="RCV19272.1"/>
    </source>
</evidence>
<organism evidence="1">
    <name type="scientific">Setaria italica</name>
    <name type="common">Foxtail millet</name>
    <name type="synonym">Panicum italicum</name>
    <dbReference type="NCBI Taxonomy" id="4555"/>
    <lineage>
        <taxon>Eukaryota</taxon>
        <taxon>Viridiplantae</taxon>
        <taxon>Streptophyta</taxon>
        <taxon>Embryophyta</taxon>
        <taxon>Tracheophyta</taxon>
        <taxon>Spermatophyta</taxon>
        <taxon>Magnoliopsida</taxon>
        <taxon>Liliopsida</taxon>
        <taxon>Poales</taxon>
        <taxon>Poaceae</taxon>
        <taxon>PACMAD clade</taxon>
        <taxon>Panicoideae</taxon>
        <taxon>Panicodae</taxon>
        <taxon>Paniceae</taxon>
        <taxon>Cenchrinae</taxon>
        <taxon>Setaria</taxon>
    </lineage>
</organism>
<accession>A0A368QN15</accession>
<reference evidence="1" key="1">
    <citation type="journal article" date="2012" name="Nat. Biotechnol.">
        <title>Reference genome sequence of the model plant Setaria.</title>
        <authorList>
            <person name="Bennetzen J.L."/>
            <person name="Schmutz J."/>
            <person name="Wang H."/>
            <person name="Percifield R."/>
            <person name="Hawkins J."/>
            <person name="Pontaroli A.C."/>
            <person name="Estep M."/>
            <person name="Feng L."/>
            <person name="Vaughn J.N."/>
            <person name="Grimwood J."/>
            <person name="Jenkins J."/>
            <person name="Barry K."/>
            <person name="Lindquist E."/>
            <person name="Hellsten U."/>
            <person name="Deshpande S."/>
            <person name="Wang X."/>
            <person name="Wu X."/>
            <person name="Mitros T."/>
            <person name="Triplett J."/>
            <person name="Yang X."/>
            <person name="Ye C.Y."/>
            <person name="Mauro-Herrera M."/>
            <person name="Wang L."/>
            <person name="Li P."/>
            <person name="Sharma M."/>
            <person name="Sharma R."/>
            <person name="Ronald P.C."/>
            <person name="Panaud O."/>
            <person name="Kellogg E.A."/>
            <person name="Brutnell T.P."/>
            <person name="Doust A.N."/>
            <person name="Tuskan G.A."/>
            <person name="Rokhsar D."/>
            <person name="Devos K.M."/>
        </authorList>
    </citation>
    <scope>NUCLEOTIDE SEQUENCE [LARGE SCALE GENOMIC DNA]</scope>
    <source>
        <strain evidence="1">Yugu1</strain>
    </source>
</reference>
<sequence length="89" mass="10230">MVKRSKRKRKEETPKESAWEKKVKEQIEKVKYYYIEDNAAALEPRCDSVVHLDVPQVKEATTDNKGLRIDDVEKELGANGHGLDQCDVT</sequence>
<dbReference type="AlphaFoldDB" id="A0A368QN15"/>
<reference evidence="1" key="2">
    <citation type="submission" date="2015-07" db="EMBL/GenBank/DDBJ databases">
        <authorList>
            <person name="Noorani M."/>
        </authorList>
    </citation>
    <scope>NUCLEOTIDE SEQUENCE</scope>
    <source>
        <strain evidence="1">Yugu1</strain>
    </source>
</reference>